<keyword evidence="13" id="KW-1185">Reference proteome</keyword>
<evidence type="ECO:0000256" key="9">
    <source>
        <dbReference type="SAM" id="MobiDB-lite"/>
    </source>
</evidence>
<accession>A0AAV8YAP3</accession>
<keyword evidence="5" id="KW-0864">Zinc transport</keyword>
<name>A0AAV8YAP3_9CUCU</name>
<dbReference type="Gene3D" id="1.20.1510.10">
    <property type="entry name" value="Cation efflux protein transmembrane domain"/>
    <property type="match status" value="1"/>
</dbReference>
<keyword evidence="6" id="KW-1133">Transmembrane helix</keyword>
<evidence type="ECO:0000256" key="3">
    <source>
        <dbReference type="ARBA" id="ARBA00022448"/>
    </source>
</evidence>
<evidence type="ECO:0000259" key="11">
    <source>
        <dbReference type="Pfam" id="PF16916"/>
    </source>
</evidence>
<evidence type="ECO:0000256" key="2">
    <source>
        <dbReference type="ARBA" id="ARBA00008873"/>
    </source>
</evidence>
<keyword evidence="5" id="KW-0862">Zinc</keyword>
<evidence type="ECO:0000256" key="5">
    <source>
        <dbReference type="ARBA" id="ARBA00022906"/>
    </source>
</evidence>
<evidence type="ECO:0000313" key="12">
    <source>
        <dbReference type="EMBL" id="KAJ8947935.1"/>
    </source>
</evidence>
<feature type="domain" description="Cation efflux protein transmembrane" evidence="10">
    <location>
        <begin position="21"/>
        <end position="90"/>
    </location>
</feature>
<gene>
    <name evidence="12" type="ORF">NQ314_008528</name>
</gene>
<dbReference type="Proteomes" id="UP001162156">
    <property type="component" value="Unassembled WGS sequence"/>
</dbReference>
<comment type="subcellular location">
    <subcellularLocation>
        <location evidence="1">Membrane</location>
        <topology evidence="1">Multi-pass membrane protein</topology>
    </subcellularLocation>
</comment>
<dbReference type="GO" id="GO:0005385">
    <property type="term" value="F:zinc ion transmembrane transporter activity"/>
    <property type="evidence" value="ECO:0007669"/>
    <property type="project" value="TreeGrafter"/>
</dbReference>
<organism evidence="12 13">
    <name type="scientific">Rhamnusium bicolor</name>
    <dbReference type="NCBI Taxonomy" id="1586634"/>
    <lineage>
        <taxon>Eukaryota</taxon>
        <taxon>Metazoa</taxon>
        <taxon>Ecdysozoa</taxon>
        <taxon>Arthropoda</taxon>
        <taxon>Hexapoda</taxon>
        <taxon>Insecta</taxon>
        <taxon>Pterygota</taxon>
        <taxon>Neoptera</taxon>
        <taxon>Endopterygota</taxon>
        <taxon>Coleoptera</taxon>
        <taxon>Polyphaga</taxon>
        <taxon>Cucujiformia</taxon>
        <taxon>Chrysomeloidea</taxon>
        <taxon>Cerambycidae</taxon>
        <taxon>Lepturinae</taxon>
        <taxon>Rhagiini</taxon>
        <taxon>Rhamnusium</taxon>
    </lineage>
</organism>
<keyword evidence="7" id="KW-0406">Ion transport</keyword>
<feature type="region of interest" description="Disordered" evidence="9">
    <location>
        <begin position="1"/>
        <end position="22"/>
    </location>
</feature>
<dbReference type="EMBL" id="JANEYF010002333">
    <property type="protein sequence ID" value="KAJ8947935.1"/>
    <property type="molecule type" value="Genomic_DNA"/>
</dbReference>
<dbReference type="InterPro" id="IPR002524">
    <property type="entry name" value="Cation_efflux"/>
</dbReference>
<evidence type="ECO:0000256" key="4">
    <source>
        <dbReference type="ARBA" id="ARBA00022692"/>
    </source>
</evidence>
<evidence type="ECO:0000259" key="10">
    <source>
        <dbReference type="Pfam" id="PF01545"/>
    </source>
</evidence>
<keyword evidence="3" id="KW-0813">Transport</keyword>
<proteinExistence type="inferred from homology"/>
<comment type="caution">
    <text evidence="12">The sequence shown here is derived from an EMBL/GenBank/DDBJ whole genome shotgun (WGS) entry which is preliminary data.</text>
</comment>
<dbReference type="SUPFAM" id="SSF161111">
    <property type="entry name" value="Cation efflux protein transmembrane domain-like"/>
    <property type="match status" value="1"/>
</dbReference>
<dbReference type="InterPro" id="IPR050681">
    <property type="entry name" value="CDF/SLC30A"/>
</dbReference>
<dbReference type="Pfam" id="PF01545">
    <property type="entry name" value="Cation_efflux"/>
    <property type="match status" value="1"/>
</dbReference>
<dbReference type="AlphaFoldDB" id="A0AAV8YAP3"/>
<dbReference type="GO" id="GO:0005886">
    <property type="term" value="C:plasma membrane"/>
    <property type="evidence" value="ECO:0007669"/>
    <property type="project" value="TreeGrafter"/>
</dbReference>
<sequence>MGVILHGESCHSHGPGSNKHTHLAKNNINVRAATIHVLGDLLQSIAVLLAAIAIKCNPDAKIADPISTLIFTPIVLCTTFGVGRDSLRIIAERSPRSIANLTIDLQKVAGVKNIHNIHIWSLAPGREAVTVHLAVGKCFMIACLKTGLSMLRRLK</sequence>
<evidence type="ECO:0000313" key="13">
    <source>
        <dbReference type="Proteomes" id="UP001162156"/>
    </source>
</evidence>
<evidence type="ECO:0000256" key="7">
    <source>
        <dbReference type="ARBA" id="ARBA00023065"/>
    </source>
</evidence>
<dbReference type="InterPro" id="IPR058533">
    <property type="entry name" value="Cation_efflux_TM"/>
</dbReference>
<evidence type="ECO:0000256" key="8">
    <source>
        <dbReference type="ARBA" id="ARBA00023136"/>
    </source>
</evidence>
<dbReference type="GO" id="GO:0010043">
    <property type="term" value="P:response to zinc ion"/>
    <property type="evidence" value="ECO:0007669"/>
    <property type="project" value="TreeGrafter"/>
</dbReference>
<comment type="similarity">
    <text evidence="2">Belongs to the cation diffusion facilitator (CDF) transporter (TC 2.A.4) family. SLC30A subfamily.</text>
</comment>
<dbReference type="PANTHER" id="PTHR11562">
    <property type="entry name" value="CATION EFFLUX PROTEIN/ ZINC TRANSPORTER"/>
    <property type="match status" value="1"/>
</dbReference>
<keyword evidence="8" id="KW-0472">Membrane</keyword>
<evidence type="ECO:0000256" key="6">
    <source>
        <dbReference type="ARBA" id="ARBA00022989"/>
    </source>
</evidence>
<keyword evidence="4" id="KW-0812">Transmembrane</keyword>
<dbReference type="InterPro" id="IPR027469">
    <property type="entry name" value="Cation_efflux_TMD_sf"/>
</dbReference>
<protein>
    <submittedName>
        <fullName evidence="12">Uncharacterized protein</fullName>
    </submittedName>
</protein>
<reference evidence="12" key="1">
    <citation type="journal article" date="2023" name="Insect Mol. Biol.">
        <title>Genome sequencing provides insights into the evolution of gene families encoding plant cell wall-degrading enzymes in longhorned beetles.</title>
        <authorList>
            <person name="Shin N.R."/>
            <person name="Okamura Y."/>
            <person name="Kirsch R."/>
            <person name="Pauchet Y."/>
        </authorList>
    </citation>
    <scope>NUCLEOTIDE SEQUENCE</scope>
    <source>
        <strain evidence="12">RBIC_L_NR</strain>
    </source>
</reference>
<dbReference type="NCBIfam" id="TIGR01297">
    <property type="entry name" value="CDF"/>
    <property type="match status" value="1"/>
</dbReference>
<dbReference type="PANTHER" id="PTHR11562:SF17">
    <property type="entry name" value="RE54080P-RELATED"/>
    <property type="match status" value="1"/>
</dbReference>
<dbReference type="Pfam" id="PF16916">
    <property type="entry name" value="ZT_dimer"/>
    <property type="match status" value="1"/>
</dbReference>
<evidence type="ECO:0000256" key="1">
    <source>
        <dbReference type="ARBA" id="ARBA00004141"/>
    </source>
</evidence>
<dbReference type="InterPro" id="IPR027470">
    <property type="entry name" value="Cation_efflux_CTD"/>
</dbReference>
<feature type="domain" description="Cation efflux protein cytoplasmic" evidence="11">
    <location>
        <begin position="102"/>
        <end position="136"/>
    </location>
</feature>